<organism evidence="2 3">
    <name type="scientific">Vagococcus carniphilus</name>
    <dbReference type="NCBI Taxonomy" id="218144"/>
    <lineage>
        <taxon>Bacteria</taxon>
        <taxon>Bacillati</taxon>
        <taxon>Bacillota</taxon>
        <taxon>Bacilli</taxon>
        <taxon>Lactobacillales</taxon>
        <taxon>Enterococcaceae</taxon>
        <taxon>Vagococcus</taxon>
    </lineage>
</organism>
<dbReference type="InterPro" id="IPR004360">
    <property type="entry name" value="Glyas_Fos-R_dOase_dom"/>
</dbReference>
<dbReference type="InterPro" id="IPR029068">
    <property type="entry name" value="Glyas_Bleomycin-R_OHBP_Dase"/>
</dbReference>
<dbReference type="Gene3D" id="3.10.180.10">
    <property type="entry name" value="2,3-Dihydroxybiphenyl 1,2-Dioxygenase, domain 1"/>
    <property type="match status" value="2"/>
</dbReference>
<dbReference type="SUPFAM" id="SSF54593">
    <property type="entry name" value="Glyoxalase/Bleomycin resistance protein/Dihydroxybiphenyl dioxygenase"/>
    <property type="match status" value="1"/>
</dbReference>
<dbReference type="Proteomes" id="UP000288028">
    <property type="component" value="Unassembled WGS sequence"/>
</dbReference>
<reference evidence="2 3" key="1">
    <citation type="submission" date="2017-05" db="EMBL/GenBank/DDBJ databases">
        <title>Vagococcus spp. assemblies.</title>
        <authorList>
            <person name="Gulvik C.A."/>
        </authorList>
    </citation>
    <scope>NUCLEOTIDE SEQUENCE [LARGE SCALE GENOMIC DNA]</scope>
    <source>
        <strain evidence="2 3">SS1714</strain>
    </source>
</reference>
<name>A0A430ATH2_9ENTE</name>
<dbReference type="PANTHER" id="PTHR36110">
    <property type="entry name" value="RING-CLEAVING DIOXYGENASE MHQE-RELATED"/>
    <property type="match status" value="1"/>
</dbReference>
<dbReference type="GO" id="GO:0051213">
    <property type="term" value="F:dioxygenase activity"/>
    <property type="evidence" value="ECO:0007669"/>
    <property type="project" value="UniProtKB-KW"/>
</dbReference>
<dbReference type="PANTHER" id="PTHR36110:SF2">
    <property type="entry name" value="RING-CLEAVING DIOXYGENASE MHQE-RELATED"/>
    <property type="match status" value="1"/>
</dbReference>
<keyword evidence="3" id="KW-1185">Reference proteome</keyword>
<dbReference type="InterPro" id="IPR037523">
    <property type="entry name" value="VOC_core"/>
</dbReference>
<feature type="domain" description="VOC" evidence="1">
    <location>
        <begin position="6"/>
        <end position="130"/>
    </location>
</feature>
<dbReference type="OrthoDB" id="9785698at2"/>
<accession>A0A430ATH2</accession>
<proteinExistence type="predicted"/>
<dbReference type="EMBL" id="NGKB01000014">
    <property type="protein sequence ID" value="RSU11347.1"/>
    <property type="molecule type" value="Genomic_DNA"/>
</dbReference>
<evidence type="ECO:0000313" key="3">
    <source>
        <dbReference type="Proteomes" id="UP000288028"/>
    </source>
</evidence>
<evidence type="ECO:0000259" key="1">
    <source>
        <dbReference type="PROSITE" id="PS51819"/>
    </source>
</evidence>
<dbReference type="GeneID" id="95579444"/>
<protein>
    <submittedName>
        <fullName evidence="2">Ring-cleaving dioxygenase</fullName>
    </submittedName>
</protein>
<comment type="caution">
    <text evidence="2">The sequence shown here is derived from an EMBL/GenBank/DDBJ whole genome shotgun (WGS) entry which is preliminary data.</text>
</comment>
<dbReference type="RefSeq" id="WP_126795688.1">
    <property type="nucleotide sequence ID" value="NZ_CP060720.1"/>
</dbReference>
<keyword evidence="2" id="KW-0223">Dioxygenase</keyword>
<dbReference type="InterPro" id="IPR052537">
    <property type="entry name" value="Extradiol_RC_dioxygenase"/>
</dbReference>
<dbReference type="AlphaFoldDB" id="A0A430ATH2"/>
<dbReference type="PROSITE" id="PS51819">
    <property type="entry name" value="VOC"/>
    <property type="match status" value="2"/>
</dbReference>
<evidence type="ECO:0000313" key="2">
    <source>
        <dbReference type="EMBL" id="RSU11347.1"/>
    </source>
</evidence>
<feature type="domain" description="VOC" evidence="1">
    <location>
        <begin position="141"/>
        <end position="258"/>
    </location>
</feature>
<sequence>MEAIKKIHHISAIVGDPRENISFYEGVLKLRLVKQTVNFDDPETYHLYFGNDLAEPGTLITFFPWTTASRGRVGSGQVGRIAFRVPKGSLGYWNERLTSFNIEFQVTQLFLKPTIEFFDPHGLSLALVEGDDVGKDEKILGFHGATLLSSSPKQTVKTLMDDLGLIQLSETEETYHLETVGEEKHHLIVPKERLARGRFGVGTVHHIAWSVPDDTSHRQWQDYLYEEKYNVTEIKDRQYFNAIYFIEKGNIVFEMATDGPGFTINESLEHLGETLMLPPQFESLRPQLESHLPSLSERGKTNGID</sequence>
<gene>
    <name evidence="2" type="ORF">CBF28_12255</name>
</gene>
<keyword evidence="2" id="KW-0560">Oxidoreductase</keyword>
<dbReference type="Pfam" id="PF00903">
    <property type="entry name" value="Glyoxalase"/>
    <property type="match status" value="1"/>
</dbReference>